<evidence type="ECO:0000256" key="2">
    <source>
        <dbReference type="SAM" id="SignalP"/>
    </source>
</evidence>
<feature type="chain" id="PRO_5012235935" description="LacI family transcriptional regulator" evidence="2">
    <location>
        <begin position="33"/>
        <end position="333"/>
    </location>
</feature>
<keyword evidence="4" id="KW-1185">Reference proteome</keyword>
<protein>
    <recommendedName>
        <fullName evidence="5">LacI family transcriptional regulator</fullName>
    </recommendedName>
</protein>
<dbReference type="EMBL" id="CP021111">
    <property type="protein sequence ID" value="ARP94018.1"/>
    <property type="molecule type" value="Genomic_DNA"/>
</dbReference>
<evidence type="ECO:0000313" key="4">
    <source>
        <dbReference type="Proteomes" id="UP000194161"/>
    </source>
</evidence>
<name>A0A1W6Z9D3_9BORD</name>
<dbReference type="PANTHER" id="PTHR42928:SF5">
    <property type="entry name" value="BLR1237 PROTEIN"/>
    <property type="match status" value="1"/>
</dbReference>
<sequence>MFKAVSRAAARCALLSPVFCAALAAVPSSALAAEPAYPTERPITLVLAYPPGGGVDTVGRLLARQLENTLGQTVVVENRPGAGSIIGTNAVTRAKPDGYTLLLADPALVINPSLMASVPYEVKRDLAPVSTVTKSPLVLAVPVSSKIQSLGDLIAAGASGGASLNYASAGLGTTPHMSGELLTLRTKGKFTHIPYKGSGPAMTDLISGQVDFAFATAPATIQYISQGRLRGLAVTGTERSKFLSDLPTVAETLPDFGVYFWTALFAPAKTPAPVLDKLNAAVKSALDSADMKAALERAGETGSYMTLAQTADFVDSETATWKKVVTDGKIKPD</sequence>
<dbReference type="Gene3D" id="3.40.190.150">
    <property type="entry name" value="Bordetella uptake gene, domain 1"/>
    <property type="match status" value="1"/>
</dbReference>
<feature type="signal peptide" evidence="2">
    <location>
        <begin position="1"/>
        <end position="32"/>
    </location>
</feature>
<comment type="similarity">
    <text evidence="1">Belongs to the UPF0065 (bug) family.</text>
</comment>
<dbReference type="KEGG" id="bgm:CAL15_06260"/>
<dbReference type="PIRSF" id="PIRSF017082">
    <property type="entry name" value="YflP"/>
    <property type="match status" value="1"/>
</dbReference>
<dbReference type="STRING" id="463040.CAL15_06260"/>
<dbReference type="InterPro" id="IPR042100">
    <property type="entry name" value="Bug_dom1"/>
</dbReference>
<proteinExistence type="inferred from homology"/>
<accession>A0A1W6Z9D3</accession>
<reference evidence="3 4" key="1">
    <citation type="submission" date="2017-05" db="EMBL/GenBank/DDBJ databases">
        <title>Complete and WGS of Bordetella genogroups.</title>
        <authorList>
            <person name="Spilker T."/>
            <person name="LiPuma J."/>
        </authorList>
    </citation>
    <scope>NUCLEOTIDE SEQUENCE [LARGE SCALE GENOMIC DNA]</scope>
    <source>
        <strain evidence="3 4">AU7206</strain>
    </source>
</reference>
<evidence type="ECO:0000313" key="3">
    <source>
        <dbReference type="EMBL" id="ARP94018.1"/>
    </source>
</evidence>
<dbReference type="CDD" id="cd13578">
    <property type="entry name" value="PBP2_Bug27"/>
    <property type="match status" value="1"/>
</dbReference>
<dbReference type="PANTHER" id="PTHR42928">
    <property type="entry name" value="TRICARBOXYLATE-BINDING PROTEIN"/>
    <property type="match status" value="1"/>
</dbReference>
<gene>
    <name evidence="3" type="ORF">CAL15_06260</name>
</gene>
<dbReference type="Proteomes" id="UP000194161">
    <property type="component" value="Chromosome"/>
</dbReference>
<dbReference type="InterPro" id="IPR005064">
    <property type="entry name" value="BUG"/>
</dbReference>
<dbReference type="AlphaFoldDB" id="A0A1W6Z9D3"/>
<keyword evidence="2" id="KW-0732">Signal</keyword>
<evidence type="ECO:0008006" key="5">
    <source>
        <dbReference type="Google" id="ProtNLM"/>
    </source>
</evidence>
<dbReference type="Pfam" id="PF03401">
    <property type="entry name" value="TctC"/>
    <property type="match status" value="1"/>
</dbReference>
<dbReference type="Gene3D" id="3.40.190.10">
    <property type="entry name" value="Periplasmic binding protein-like II"/>
    <property type="match status" value="1"/>
</dbReference>
<evidence type="ECO:0000256" key="1">
    <source>
        <dbReference type="ARBA" id="ARBA00006987"/>
    </source>
</evidence>
<dbReference type="SUPFAM" id="SSF53850">
    <property type="entry name" value="Periplasmic binding protein-like II"/>
    <property type="match status" value="1"/>
</dbReference>
<dbReference type="RefSeq" id="WP_086077788.1">
    <property type="nucleotide sequence ID" value="NZ_CP021111.1"/>
</dbReference>
<organism evidence="3 4">
    <name type="scientific">Bordetella genomosp. 13</name>
    <dbReference type="NCBI Taxonomy" id="463040"/>
    <lineage>
        <taxon>Bacteria</taxon>
        <taxon>Pseudomonadati</taxon>
        <taxon>Pseudomonadota</taxon>
        <taxon>Betaproteobacteria</taxon>
        <taxon>Burkholderiales</taxon>
        <taxon>Alcaligenaceae</taxon>
        <taxon>Bordetella</taxon>
    </lineage>
</organism>
<dbReference type="OrthoDB" id="8630376at2"/>